<organism evidence="7 8">
    <name type="scientific">Nezara viridula</name>
    <name type="common">Southern green stink bug</name>
    <name type="synonym">Cimex viridulus</name>
    <dbReference type="NCBI Taxonomy" id="85310"/>
    <lineage>
        <taxon>Eukaryota</taxon>
        <taxon>Metazoa</taxon>
        <taxon>Ecdysozoa</taxon>
        <taxon>Arthropoda</taxon>
        <taxon>Hexapoda</taxon>
        <taxon>Insecta</taxon>
        <taxon>Pterygota</taxon>
        <taxon>Neoptera</taxon>
        <taxon>Paraneoptera</taxon>
        <taxon>Hemiptera</taxon>
        <taxon>Heteroptera</taxon>
        <taxon>Panheteroptera</taxon>
        <taxon>Pentatomomorpha</taxon>
        <taxon>Pentatomoidea</taxon>
        <taxon>Pentatomidae</taxon>
        <taxon>Pentatominae</taxon>
        <taxon>Nezara</taxon>
    </lineage>
</organism>
<proteinExistence type="inferred from homology"/>
<dbReference type="GO" id="GO:0000124">
    <property type="term" value="C:SAGA complex"/>
    <property type="evidence" value="ECO:0007669"/>
    <property type="project" value="UniProtKB-ARBA"/>
</dbReference>
<dbReference type="AlphaFoldDB" id="A0A9P0MXD6"/>
<evidence type="ECO:0000313" key="7">
    <source>
        <dbReference type="EMBL" id="CAH1405927.1"/>
    </source>
</evidence>
<name>A0A9P0MXD6_NEZVI</name>
<keyword evidence="5" id="KW-0539">Nucleus</keyword>
<dbReference type="PANTHER" id="PTHR11380">
    <property type="entry name" value="TRANSCRIPTION INITIATION FACTOR TFIID/SUPT3-RELATED"/>
    <property type="match status" value="1"/>
</dbReference>
<dbReference type="GO" id="GO:0006357">
    <property type="term" value="P:regulation of transcription by RNA polymerase II"/>
    <property type="evidence" value="ECO:0007669"/>
    <property type="project" value="UniProtKB-ARBA"/>
</dbReference>
<dbReference type="InterPro" id="IPR009072">
    <property type="entry name" value="Histone-fold"/>
</dbReference>
<dbReference type="Gene3D" id="1.10.20.10">
    <property type="entry name" value="Histone, subunit A"/>
    <property type="match status" value="1"/>
</dbReference>
<keyword evidence="3" id="KW-0010">Activator</keyword>
<protein>
    <recommendedName>
        <fullName evidence="9">Transcription initiation protein SPT3 homolog</fullName>
    </recommendedName>
</protein>
<keyword evidence="8" id="KW-1185">Reference proteome</keyword>
<evidence type="ECO:0000256" key="5">
    <source>
        <dbReference type="ARBA" id="ARBA00023242"/>
    </source>
</evidence>
<reference evidence="7" key="1">
    <citation type="submission" date="2022-01" db="EMBL/GenBank/DDBJ databases">
        <authorList>
            <person name="King R."/>
        </authorList>
    </citation>
    <scope>NUCLEOTIDE SEQUENCE</scope>
</reference>
<dbReference type="GO" id="GO:0003713">
    <property type="term" value="F:transcription coactivator activity"/>
    <property type="evidence" value="ECO:0007669"/>
    <property type="project" value="TreeGrafter"/>
</dbReference>
<dbReference type="PANTHER" id="PTHR11380:SF16">
    <property type="entry name" value="TRANSCRIPTION INITIATION PROTEIN SPT3 HOMOLOG"/>
    <property type="match status" value="1"/>
</dbReference>
<dbReference type="GO" id="GO:0046982">
    <property type="term" value="F:protein heterodimerization activity"/>
    <property type="evidence" value="ECO:0007669"/>
    <property type="project" value="InterPro"/>
</dbReference>
<comment type="subcellular location">
    <subcellularLocation>
        <location evidence="1">Nucleus</location>
    </subcellularLocation>
</comment>
<comment type="similarity">
    <text evidence="6">Belongs to the SPT3 family.</text>
</comment>
<dbReference type="OrthoDB" id="440760at2759"/>
<accession>A0A9P0MXD6</accession>
<evidence type="ECO:0000256" key="6">
    <source>
        <dbReference type="ARBA" id="ARBA00061274"/>
    </source>
</evidence>
<dbReference type="InterPro" id="IPR003195">
    <property type="entry name" value="TFIID_TAF13"/>
</dbReference>
<evidence type="ECO:0000256" key="1">
    <source>
        <dbReference type="ARBA" id="ARBA00004123"/>
    </source>
</evidence>
<sequence length="290" mass="33194">MAFVNSSGESSETRVSFMKEIQLMMYGLGDCSKPLETTATLVETIVLDQLKRLMIQAEEIAEMRGEEIVGPEDILFLMKRNEPALKRLITYLGIKDEKAILNKALQELVDIDFEDQMMMEDEPSQQIQWKKTRKGYCLEFLKTIGIEEADLDMTEDIVKETRQIRANNKSMDMSSTAYQEFHKARCASFSSAQICSQKFLDWLRQGGIEQTLTTPVAEILVYLAKETVANIVDMALIIREEAPFQMTEPSPITPSEIQEIVRRCMYQQTLPFAGFSRDLPRTADKKIFTL</sequence>
<dbReference type="SUPFAM" id="SSF47113">
    <property type="entry name" value="Histone-fold"/>
    <property type="match status" value="1"/>
</dbReference>
<dbReference type="EMBL" id="OV725082">
    <property type="protein sequence ID" value="CAH1405927.1"/>
    <property type="molecule type" value="Genomic_DNA"/>
</dbReference>
<dbReference type="CDD" id="cd07978">
    <property type="entry name" value="HFD_TAF13"/>
    <property type="match status" value="1"/>
</dbReference>
<keyword evidence="2" id="KW-0805">Transcription regulation</keyword>
<dbReference type="Pfam" id="PF02269">
    <property type="entry name" value="TFIID-18kDa"/>
    <property type="match status" value="1"/>
</dbReference>
<dbReference type="Proteomes" id="UP001152798">
    <property type="component" value="Chromosome 6"/>
</dbReference>
<dbReference type="GO" id="GO:0005634">
    <property type="term" value="C:nucleus"/>
    <property type="evidence" value="ECO:0007669"/>
    <property type="project" value="UniProtKB-SubCell"/>
</dbReference>
<dbReference type="FunFam" id="1.10.20.10:FF:000023">
    <property type="entry name" value="transcription initiation protein SPT3 homolog"/>
    <property type="match status" value="1"/>
</dbReference>
<evidence type="ECO:0000256" key="2">
    <source>
        <dbReference type="ARBA" id="ARBA00023015"/>
    </source>
</evidence>
<gene>
    <name evidence="7" type="ORF">NEZAVI_LOCUS13984</name>
</gene>
<evidence type="ECO:0000256" key="3">
    <source>
        <dbReference type="ARBA" id="ARBA00023159"/>
    </source>
</evidence>
<evidence type="ECO:0000313" key="8">
    <source>
        <dbReference type="Proteomes" id="UP001152798"/>
    </source>
</evidence>
<evidence type="ECO:0000256" key="4">
    <source>
        <dbReference type="ARBA" id="ARBA00023163"/>
    </source>
</evidence>
<evidence type="ECO:0008006" key="9">
    <source>
        <dbReference type="Google" id="ProtNLM"/>
    </source>
</evidence>
<dbReference type="GO" id="GO:0006366">
    <property type="term" value="P:transcription by RNA polymerase II"/>
    <property type="evidence" value="ECO:0007669"/>
    <property type="project" value="InterPro"/>
</dbReference>
<keyword evidence="4" id="KW-0804">Transcription</keyword>